<accession>A0A9Q3H7N8</accession>
<comment type="caution">
    <text evidence="2">The sequence shown here is derived from an EMBL/GenBank/DDBJ whole genome shotgun (WGS) entry which is preliminary data.</text>
</comment>
<sequence>MPQQLPQTLGNSTEFKELQTSAPESGSEISDMVSRHELGIEVEILSHEGNPDPPVLPKCEHRFILNIFNLSKPDSFVIAFISFTSASKLSETEF</sequence>
<name>A0A9Q3H7N8_9BASI</name>
<evidence type="ECO:0000313" key="2">
    <source>
        <dbReference type="EMBL" id="MBW0492145.1"/>
    </source>
</evidence>
<dbReference type="Proteomes" id="UP000765509">
    <property type="component" value="Unassembled WGS sequence"/>
</dbReference>
<dbReference type="AlphaFoldDB" id="A0A9Q3H7N8"/>
<feature type="region of interest" description="Disordered" evidence="1">
    <location>
        <begin position="1"/>
        <end position="30"/>
    </location>
</feature>
<organism evidence="2 3">
    <name type="scientific">Austropuccinia psidii MF-1</name>
    <dbReference type="NCBI Taxonomy" id="1389203"/>
    <lineage>
        <taxon>Eukaryota</taxon>
        <taxon>Fungi</taxon>
        <taxon>Dikarya</taxon>
        <taxon>Basidiomycota</taxon>
        <taxon>Pucciniomycotina</taxon>
        <taxon>Pucciniomycetes</taxon>
        <taxon>Pucciniales</taxon>
        <taxon>Sphaerophragmiaceae</taxon>
        <taxon>Austropuccinia</taxon>
    </lineage>
</organism>
<proteinExistence type="predicted"/>
<reference evidence="2" key="1">
    <citation type="submission" date="2021-03" db="EMBL/GenBank/DDBJ databases">
        <title>Draft genome sequence of rust myrtle Austropuccinia psidii MF-1, a brazilian biotype.</title>
        <authorList>
            <person name="Quecine M.C."/>
            <person name="Pachon D.M.R."/>
            <person name="Bonatelli M.L."/>
            <person name="Correr F.H."/>
            <person name="Franceschini L.M."/>
            <person name="Leite T.F."/>
            <person name="Margarido G.R.A."/>
            <person name="Almeida C.A."/>
            <person name="Ferrarezi J.A."/>
            <person name="Labate C.A."/>
        </authorList>
    </citation>
    <scope>NUCLEOTIDE SEQUENCE</scope>
    <source>
        <strain evidence="2">MF-1</strain>
    </source>
</reference>
<feature type="compositionally biased region" description="Polar residues" evidence="1">
    <location>
        <begin position="1"/>
        <end position="28"/>
    </location>
</feature>
<evidence type="ECO:0000313" key="3">
    <source>
        <dbReference type="Proteomes" id="UP000765509"/>
    </source>
</evidence>
<dbReference type="EMBL" id="AVOT02011452">
    <property type="protein sequence ID" value="MBW0492145.1"/>
    <property type="molecule type" value="Genomic_DNA"/>
</dbReference>
<protein>
    <submittedName>
        <fullName evidence="2">Uncharacterized protein</fullName>
    </submittedName>
</protein>
<keyword evidence="3" id="KW-1185">Reference proteome</keyword>
<evidence type="ECO:0000256" key="1">
    <source>
        <dbReference type="SAM" id="MobiDB-lite"/>
    </source>
</evidence>
<gene>
    <name evidence="2" type="ORF">O181_031860</name>
</gene>